<proteinExistence type="predicted"/>
<dbReference type="InterPro" id="IPR000873">
    <property type="entry name" value="AMP-dep_synth/lig_dom"/>
</dbReference>
<evidence type="ECO:0000313" key="2">
    <source>
        <dbReference type="EMBL" id="MBR0597001.1"/>
    </source>
</evidence>
<protein>
    <submittedName>
        <fullName evidence="2">Phenylacetate--CoA ligase family protein</fullName>
    </submittedName>
</protein>
<dbReference type="GO" id="GO:0016874">
    <property type="term" value="F:ligase activity"/>
    <property type="evidence" value="ECO:0007669"/>
    <property type="project" value="UniProtKB-KW"/>
</dbReference>
<evidence type="ECO:0000259" key="1">
    <source>
        <dbReference type="Pfam" id="PF00501"/>
    </source>
</evidence>
<dbReference type="SUPFAM" id="SSF56801">
    <property type="entry name" value="Acetyl-CoA synthetase-like"/>
    <property type="match status" value="1"/>
</dbReference>
<dbReference type="InterPro" id="IPR042099">
    <property type="entry name" value="ANL_N_sf"/>
</dbReference>
<dbReference type="Pfam" id="PF00501">
    <property type="entry name" value="AMP-binding"/>
    <property type="match status" value="1"/>
</dbReference>
<evidence type="ECO:0000313" key="3">
    <source>
        <dbReference type="Proteomes" id="UP000675664"/>
    </source>
</evidence>
<dbReference type="RefSeq" id="WP_227017134.1">
    <property type="nucleotide sequence ID" value="NZ_JAGSND010000002.1"/>
</dbReference>
<gene>
    <name evidence="2" type="ORF">KCX82_03870</name>
</gene>
<name>A0A8J7W0M0_9FIRM</name>
<dbReference type="Proteomes" id="UP000675664">
    <property type="component" value="Unassembled WGS sequence"/>
</dbReference>
<dbReference type="PANTHER" id="PTHR36932:SF1">
    <property type="entry name" value="CAPSULAR POLYSACCHARIDE BIOSYNTHESIS PROTEIN"/>
    <property type="match status" value="1"/>
</dbReference>
<dbReference type="EMBL" id="JAGSND010000002">
    <property type="protein sequence ID" value="MBR0597001.1"/>
    <property type="molecule type" value="Genomic_DNA"/>
</dbReference>
<dbReference type="InterPro" id="IPR053158">
    <property type="entry name" value="CapK_Type1_Caps_Biosynth"/>
</dbReference>
<organism evidence="2 3">
    <name type="scientific">Sinanaerobacter chloroacetimidivorans</name>
    <dbReference type="NCBI Taxonomy" id="2818044"/>
    <lineage>
        <taxon>Bacteria</taxon>
        <taxon>Bacillati</taxon>
        <taxon>Bacillota</taxon>
        <taxon>Clostridia</taxon>
        <taxon>Peptostreptococcales</taxon>
        <taxon>Anaerovoracaceae</taxon>
        <taxon>Sinanaerobacter</taxon>
    </lineage>
</organism>
<keyword evidence="2" id="KW-0436">Ligase</keyword>
<dbReference type="PANTHER" id="PTHR36932">
    <property type="entry name" value="CAPSULAR POLYSACCHARIDE BIOSYNTHESIS PROTEIN"/>
    <property type="match status" value="1"/>
</dbReference>
<dbReference type="AlphaFoldDB" id="A0A8J7W0M0"/>
<keyword evidence="3" id="KW-1185">Reference proteome</keyword>
<reference evidence="2" key="2">
    <citation type="submission" date="2021-04" db="EMBL/GenBank/DDBJ databases">
        <authorList>
            <person name="Liu J."/>
        </authorList>
    </citation>
    <scope>NUCLEOTIDE SEQUENCE</scope>
    <source>
        <strain evidence="2">BAD-6</strain>
    </source>
</reference>
<dbReference type="Gene3D" id="3.40.50.12780">
    <property type="entry name" value="N-terminal domain of ligase-like"/>
    <property type="match status" value="1"/>
</dbReference>
<dbReference type="NCBIfam" id="NF045666">
    <property type="entry name" value="DVU1553_fam_AMP"/>
    <property type="match status" value="1"/>
</dbReference>
<sequence length="434" mass="49822">MRTTPLESWIVDRTGILERSREKLEAYQLVRIREMINHAKKNSIYYKEKLKDLHEDDIKTLKDLQRLPFTFPRDISCNPFDFLCVPQHEVKRIVTLNTSGTTGDGKRIFFTEEDLNLTVDFFKFGMSCLTDNKDRVLVLLPGSSYGSIGDLLQKALSMSKTECVVHGVLTDTEEVAKCIEEKDINCIVGIPLQILYLSRAKRELFKRRIKKVLLSTDYVPSILVQELARYGCSVFTHYGMTEMGYGGGVECEALNGYHMREGDLYFEIVHPDTGKAVENGQYGEVVFTTLNRQAMPLIRYRTGDIASFSSKACSCGTFLNTMNKVLGRLNNRVVLQENQFLYLRELDEIVLSFEEVMDYKASMDTNENLVLELAVQDKEVFRRIEGKAARRIKEALQYKLGYEPEIKVLFNGEGKPTQITNSMIKRKIYDHRKG</sequence>
<accession>A0A8J7W0M0</accession>
<comment type="caution">
    <text evidence="2">The sequence shown here is derived from an EMBL/GenBank/DDBJ whole genome shotgun (WGS) entry which is preliminary data.</text>
</comment>
<reference evidence="2" key="1">
    <citation type="submission" date="2021-04" db="EMBL/GenBank/DDBJ databases">
        <title>Sinoanaerobacter chloroacetimidivorans sp. nov., an obligate anaerobic bacterium isolated from anaerobic sludge.</title>
        <authorList>
            <person name="Bao Y."/>
        </authorList>
    </citation>
    <scope>NUCLEOTIDE SEQUENCE</scope>
    <source>
        <strain evidence="2">BAD-6</strain>
    </source>
</reference>
<feature type="domain" description="AMP-dependent synthetase/ligase" evidence="1">
    <location>
        <begin position="96"/>
        <end position="287"/>
    </location>
</feature>